<proteinExistence type="predicted"/>
<evidence type="ECO:0000313" key="2">
    <source>
        <dbReference type="EMBL" id="GHH47933.1"/>
    </source>
</evidence>
<dbReference type="PRINTS" id="PR00598">
    <property type="entry name" value="HTHMARR"/>
</dbReference>
<name>A0ABQ3MK89_9PSEU</name>
<dbReference type="Proteomes" id="UP000605568">
    <property type="component" value="Unassembled WGS sequence"/>
</dbReference>
<dbReference type="Gene3D" id="1.10.10.10">
    <property type="entry name" value="Winged helix-like DNA-binding domain superfamily/Winged helix DNA-binding domain"/>
    <property type="match status" value="1"/>
</dbReference>
<dbReference type="SMART" id="SM00347">
    <property type="entry name" value="HTH_MARR"/>
    <property type="match status" value="1"/>
</dbReference>
<dbReference type="InterPro" id="IPR036390">
    <property type="entry name" value="WH_DNA-bd_sf"/>
</dbReference>
<dbReference type="InterPro" id="IPR000835">
    <property type="entry name" value="HTH_MarR-typ"/>
</dbReference>
<dbReference type="Pfam" id="PF12802">
    <property type="entry name" value="MarR_2"/>
    <property type="match status" value="1"/>
</dbReference>
<dbReference type="CDD" id="cd00090">
    <property type="entry name" value="HTH_ARSR"/>
    <property type="match status" value="1"/>
</dbReference>
<dbReference type="InterPro" id="IPR011991">
    <property type="entry name" value="ArsR-like_HTH"/>
</dbReference>
<dbReference type="InterPro" id="IPR036388">
    <property type="entry name" value="WH-like_DNA-bd_sf"/>
</dbReference>
<evidence type="ECO:0000313" key="3">
    <source>
        <dbReference type="Proteomes" id="UP000605568"/>
    </source>
</evidence>
<dbReference type="PANTHER" id="PTHR33164">
    <property type="entry name" value="TRANSCRIPTIONAL REGULATOR, MARR FAMILY"/>
    <property type="match status" value="1"/>
</dbReference>
<dbReference type="PANTHER" id="PTHR33164:SF99">
    <property type="entry name" value="MARR FAMILY REGULATORY PROTEIN"/>
    <property type="match status" value="1"/>
</dbReference>
<feature type="domain" description="HTH marR-type" evidence="1">
    <location>
        <begin position="14"/>
        <end position="156"/>
    </location>
</feature>
<sequence>MVVNVRICAVDLMDIDLATLAHLAGISANDAILKQLHEIGHTGVRISHGYVIQHLVEGEPTVSELGELLGVTQQAASKQVLELERLGYVQRVEDRGDSRIRRARLTERGRRLVEDSRRLRRQLDVHGDDAVKRALIRLIEATGGAEGVRGRRVPMA</sequence>
<dbReference type="EMBL" id="BNAR01000008">
    <property type="protein sequence ID" value="GHH47933.1"/>
    <property type="molecule type" value="Genomic_DNA"/>
</dbReference>
<dbReference type="PROSITE" id="PS50995">
    <property type="entry name" value="HTH_MARR_2"/>
    <property type="match status" value="1"/>
</dbReference>
<keyword evidence="3" id="KW-1185">Reference proteome</keyword>
<accession>A0ABQ3MK89</accession>
<gene>
    <name evidence="2" type="ORF">GCM10017774_52990</name>
</gene>
<dbReference type="SUPFAM" id="SSF46785">
    <property type="entry name" value="Winged helix' DNA-binding domain"/>
    <property type="match status" value="1"/>
</dbReference>
<organism evidence="2 3">
    <name type="scientific">Lentzea cavernae</name>
    <dbReference type="NCBI Taxonomy" id="2020703"/>
    <lineage>
        <taxon>Bacteria</taxon>
        <taxon>Bacillati</taxon>
        <taxon>Actinomycetota</taxon>
        <taxon>Actinomycetes</taxon>
        <taxon>Pseudonocardiales</taxon>
        <taxon>Pseudonocardiaceae</taxon>
        <taxon>Lentzea</taxon>
    </lineage>
</organism>
<protein>
    <submittedName>
        <fullName evidence="2">MarR family transcriptional regulator</fullName>
    </submittedName>
</protein>
<dbReference type="InterPro" id="IPR039422">
    <property type="entry name" value="MarR/SlyA-like"/>
</dbReference>
<comment type="caution">
    <text evidence="2">The sequence shown here is derived from an EMBL/GenBank/DDBJ whole genome shotgun (WGS) entry which is preliminary data.</text>
</comment>
<evidence type="ECO:0000259" key="1">
    <source>
        <dbReference type="PROSITE" id="PS50995"/>
    </source>
</evidence>
<reference evidence="3" key="1">
    <citation type="journal article" date="2019" name="Int. J. Syst. Evol. Microbiol.">
        <title>The Global Catalogue of Microorganisms (GCM) 10K type strain sequencing project: providing services to taxonomists for standard genome sequencing and annotation.</title>
        <authorList>
            <consortium name="The Broad Institute Genomics Platform"/>
            <consortium name="The Broad Institute Genome Sequencing Center for Infectious Disease"/>
            <person name="Wu L."/>
            <person name="Ma J."/>
        </authorList>
    </citation>
    <scope>NUCLEOTIDE SEQUENCE [LARGE SCALE GENOMIC DNA]</scope>
    <source>
        <strain evidence="3">CGMCC 4.7367</strain>
    </source>
</reference>